<accession>A0A5P8NYX3</accession>
<dbReference type="OrthoDB" id="5363195at2"/>
<dbReference type="Proteomes" id="UP000326944">
    <property type="component" value="Chromosome"/>
</dbReference>
<gene>
    <name evidence="2" type="ORF">FJR48_02405</name>
</gene>
<keyword evidence="1" id="KW-1133">Transmembrane helix</keyword>
<dbReference type="InterPro" id="IPR045584">
    <property type="entry name" value="Pilin-like"/>
</dbReference>
<proteinExistence type="predicted"/>
<dbReference type="SUPFAM" id="SSF54523">
    <property type="entry name" value="Pili subunits"/>
    <property type="match status" value="1"/>
</dbReference>
<keyword evidence="1" id="KW-0472">Membrane</keyword>
<evidence type="ECO:0000313" key="2">
    <source>
        <dbReference type="EMBL" id="QFR48639.1"/>
    </source>
</evidence>
<dbReference type="InterPro" id="IPR012902">
    <property type="entry name" value="N_methyl_site"/>
</dbReference>
<sequence>MRKAFTLLELVFVIVVIGILAAAIIPRVNTDRLHEAAIQVVSHIRYTQHLAMNDDKYDDTNQSWYKGRWQFQYNTNVGTIQWPYTIYSDISHTGNANANGEIAVNPLNKSKLLTGGAAGFIIAGNSRRTEKMALGDTYGISNMNLSGGCAGVAQRISFDHMGRPMRGNPSSLVSAYETTRLIPSNNPCILTLTSSEGNVSIRIEGETGYTCILDSAGNCLVN</sequence>
<reference evidence="2 3" key="1">
    <citation type="submission" date="2019-09" db="EMBL/GenBank/DDBJ databases">
        <title>Sulfurimonas gotlandica sp. nov., a chemoautotrophic and psychrotolerant epsilonproteobacterium isolated from a pelagic redoxcline, and an emended description of the genus Sulfurimonas.</title>
        <authorList>
            <person name="Wang S."/>
            <person name="Jiang L."/>
            <person name="Shao S."/>
        </authorList>
    </citation>
    <scope>NUCLEOTIDE SEQUENCE [LARGE SCALE GENOMIC DNA]</scope>
    <source>
        <strain evidence="2 3">GYSZ_1</strain>
    </source>
</reference>
<keyword evidence="1" id="KW-0812">Transmembrane</keyword>
<dbReference type="Pfam" id="PF07963">
    <property type="entry name" value="N_methyl"/>
    <property type="match status" value="1"/>
</dbReference>
<protein>
    <submittedName>
        <fullName evidence="2">Type II secretion system protein</fullName>
    </submittedName>
</protein>
<keyword evidence="3" id="KW-1185">Reference proteome</keyword>
<dbReference type="KEGG" id="sulg:FJR48_02405"/>
<organism evidence="2 3">
    <name type="scientific">Sulfurimonas lithotrophica</name>
    <dbReference type="NCBI Taxonomy" id="2590022"/>
    <lineage>
        <taxon>Bacteria</taxon>
        <taxon>Pseudomonadati</taxon>
        <taxon>Campylobacterota</taxon>
        <taxon>Epsilonproteobacteria</taxon>
        <taxon>Campylobacterales</taxon>
        <taxon>Sulfurimonadaceae</taxon>
        <taxon>Sulfurimonas</taxon>
    </lineage>
</organism>
<dbReference type="RefSeq" id="WP_152306582.1">
    <property type="nucleotide sequence ID" value="NZ_CP043617.1"/>
</dbReference>
<feature type="transmembrane region" description="Helical" evidence="1">
    <location>
        <begin position="7"/>
        <end position="25"/>
    </location>
</feature>
<evidence type="ECO:0000256" key="1">
    <source>
        <dbReference type="SAM" id="Phobius"/>
    </source>
</evidence>
<dbReference type="AlphaFoldDB" id="A0A5P8NYX3"/>
<dbReference type="Gene3D" id="3.30.700.10">
    <property type="entry name" value="Glycoprotein, Type 4 Pilin"/>
    <property type="match status" value="1"/>
</dbReference>
<evidence type="ECO:0000313" key="3">
    <source>
        <dbReference type="Proteomes" id="UP000326944"/>
    </source>
</evidence>
<name>A0A5P8NYX3_9BACT</name>
<dbReference type="EMBL" id="CP043617">
    <property type="protein sequence ID" value="QFR48639.1"/>
    <property type="molecule type" value="Genomic_DNA"/>
</dbReference>
<dbReference type="NCBIfam" id="TIGR02532">
    <property type="entry name" value="IV_pilin_GFxxxE"/>
    <property type="match status" value="1"/>
</dbReference>